<dbReference type="Proteomes" id="UP000239576">
    <property type="component" value="Unassembled WGS sequence"/>
</dbReference>
<gene>
    <name evidence="3" type="ORF">C7B82_16025</name>
</gene>
<organism evidence="3 4">
    <name type="scientific">Stenomitos frigidus ULC18</name>
    <dbReference type="NCBI Taxonomy" id="2107698"/>
    <lineage>
        <taxon>Bacteria</taxon>
        <taxon>Bacillati</taxon>
        <taxon>Cyanobacteriota</taxon>
        <taxon>Cyanophyceae</taxon>
        <taxon>Leptolyngbyales</taxon>
        <taxon>Leptolyngbyaceae</taxon>
        <taxon>Stenomitos</taxon>
    </lineage>
</organism>
<dbReference type="InterPro" id="IPR001173">
    <property type="entry name" value="Glyco_trans_2-like"/>
</dbReference>
<comment type="caution">
    <text evidence="3">The sequence shown here is derived from an EMBL/GenBank/DDBJ whole genome shotgun (WGS) entry which is preliminary data.</text>
</comment>
<dbReference type="EMBL" id="PVWK01000084">
    <property type="protein sequence ID" value="PSB27881.1"/>
    <property type="molecule type" value="Genomic_DNA"/>
</dbReference>
<keyword evidence="1" id="KW-0812">Transmembrane</keyword>
<dbReference type="OrthoDB" id="153025at2"/>
<dbReference type="CDD" id="cd00761">
    <property type="entry name" value="Glyco_tranf_GTA_type"/>
    <property type="match status" value="1"/>
</dbReference>
<feature type="transmembrane region" description="Helical" evidence="1">
    <location>
        <begin position="296"/>
        <end position="319"/>
    </location>
</feature>
<name>A0A2T1E579_9CYAN</name>
<dbReference type="AlphaFoldDB" id="A0A2T1E579"/>
<dbReference type="Gene3D" id="3.90.550.10">
    <property type="entry name" value="Spore Coat Polysaccharide Biosynthesis Protein SpsA, Chain A"/>
    <property type="match status" value="1"/>
</dbReference>
<evidence type="ECO:0000313" key="4">
    <source>
        <dbReference type="Proteomes" id="UP000239576"/>
    </source>
</evidence>
<dbReference type="InterPro" id="IPR029044">
    <property type="entry name" value="Nucleotide-diphossugar_trans"/>
</dbReference>
<reference evidence="3 4" key="2">
    <citation type="submission" date="2018-03" db="EMBL/GenBank/DDBJ databases">
        <title>The ancient ancestry and fast evolution of plastids.</title>
        <authorList>
            <person name="Moore K.R."/>
            <person name="Magnabosco C."/>
            <person name="Momper L."/>
            <person name="Gold D.A."/>
            <person name="Bosak T."/>
            <person name="Fournier G.P."/>
        </authorList>
    </citation>
    <scope>NUCLEOTIDE SEQUENCE [LARGE SCALE GENOMIC DNA]</scope>
    <source>
        <strain evidence="3 4">ULC18</strain>
    </source>
</reference>
<keyword evidence="4" id="KW-1185">Reference proteome</keyword>
<evidence type="ECO:0000313" key="3">
    <source>
        <dbReference type="EMBL" id="PSB27881.1"/>
    </source>
</evidence>
<feature type="domain" description="Glycosyltransferase 2-like" evidence="2">
    <location>
        <begin position="30"/>
        <end position="178"/>
    </location>
</feature>
<dbReference type="GO" id="GO:0016740">
    <property type="term" value="F:transferase activity"/>
    <property type="evidence" value="ECO:0007669"/>
    <property type="project" value="UniProtKB-KW"/>
</dbReference>
<evidence type="ECO:0000259" key="2">
    <source>
        <dbReference type="Pfam" id="PF00535"/>
    </source>
</evidence>
<dbReference type="Pfam" id="PF00535">
    <property type="entry name" value="Glycos_transf_2"/>
    <property type="match status" value="1"/>
</dbReference>
<keyword evidence="1" id="KW-0472">Membrane</keyword>
<protein>
    <submittedName>
        <fullName evidence="3">Glycosyl transferase family 2</fullName>
    </submittedName>
</protein>
<sequence>MQSVPIVPVKKLPSFSLVLETENLANADLDGLLQSLASLAQQDVPLTTANEVLIIDSGDTPTQLLDQLCDRYPWLKVHSVPSTTGYYKAKMLGAATATGQVIVYGDSDCTYEAGWLRSLLTPFAQSNDVQIVAGETMTRGVGFYGTAMALTYIFPQYSGENALAPTTQYFLNNVAFRREFLLEHPIPVLLPLYRGNCVIHAKSLRQQGRTIWRQPQARATHAPPSSLSHLFWRFLLIGHDYYWQQRLSAQTVGEATPSRATQSVPNDRDPMSGFKGKMDIFFDRIRKMAKYDRRHLFYLPFTFPIVLASAMLIFIGYTITSRQPDYLLKTYSHLLDA</sequence>
<proteinExistence type="predicted"/>
<dbReference type="RefSeq" id="WP_106257291.1">
    <property type="nucleotide sequence ID" value="NZ_CAWNSW010000089.1"/>
</dbReference>
<keyword evidence="3" id="KW-0808">Transferase</keyword>
<keyword evidence="1" id="KW-1133">Transmembrane helix</keyword>
<evidence type="ECO:0000256" key="1">
    <source>
        <dbReference type="SAM" id="Phobius"/>
    </source>
</evidence>
<accession>A0A2T1E579</accession>
<dbReference type="SUPFAM" id="SSF53448">
    <property type="entry name" value="Nucleotide-diphospho-sugar transferases"/>
    <property type="match status" value="1"/>
</dbReference>
<reference evidence="4" key="1">
    <citation type="submission" date="2018-02" db="EMBL/GenBank/DDBJ databases">
        <authorList>
            <person name="Moore K."/>
            <person name="Momper L."/>
        </authorList>
    </citation>
    <scope>NUCLEOTIDE SEQUENCE [LARGE SCALE GENOMIC DNA]</scope>
    <source>
        <strain evidence="4">ULC18</strain>
    </source>
</reference>